<evidence type="ECO:0000313" key="4">
    <source>
        <dbReference type="EMBL" id="MFC0211214.1"/>
    </source>
</evidence>
<dbReference type="EMBL" id="JBHLWN010000013">
    <property type="protein sequence ID" value="MFC0211214.1"/>
    <property type="molecule type" value="Genomic_DNA"/>
</dbReference>
<dbReference type="GO" id="GO:0008483">
    <property type="term" value="F:transaminase activity"/>
    <property type="evidence" value="ECO:0007669"/>
    <property type="project" value="UniProtKB-KW"/>
</dbReference>
<reference evidence="4 5" key="1">
    <citation type="submission" date="2024-09" db="EMBL/GenBank/DDBJ databases">
        <authorList>
            <person name="Sun Q."/>
            <person name="Mori K."/>
        </authorList>
    </citation>
    <scope>NUCLEOTIDE SEQUENCE [LARGE SCALE GENOMIC DNA]</scope>
    <source>
        <strain evidence="4 5">CCM 7759</strain>
    </source>
</reference>
<gene>
    <name evidence="4" type="ORF">ACFFK0_01915</name>
</gene>
<sequence length="359" mass="40618">MINVTQTHLPDRDKFKAYVDQIFDSGWLTNNGQFVKELQSKLAHFLGVKNLLLVNNGTIALQVAYKLLGLKGDVLTTPFSFVATTSSLVWEGINPIFVDINEQTFNLDPRLIEQNITSSTTGIVATHVYGNACEVEQIENIARKHNLKVVYDAAHAFGVNYKGKSLLSFGDISTISFHSTKLFHTIEGGALIIKDDELFDKAKRMINFGIASQTYQSGVGINAKMNEFSAAMGLCMLDELEEIHEGRETVYNRYMDAFRSAPRISFQKHNPDCNRNYAYFPVLLENEEVLLRVVKELNERGIAPRRYFYPSLNHLDYIPDQSGVDIAENIARRILCLPMFDSLDEDTQRKIIDVVVTYT</sequence>
<dbReference type="InterPro" id="IPR015424">
    <property type="entry name" value="PyrdxlP-dep_Trfase"/>
</dbReference>
<accession>A0ABV6DEY8</accession>
<keyword evidence="4" id="KW-0808">Transferase</keyword>
<evidence type="ECO:0000313" key="5">
    <source>
        <dbReference type="Proteomes" id="UP001589776"/>
    </source>
</evidence>
<dbReference type="PIRSF" id="PIRSF000390">
    <property type="entry name" value="PLP_StrS"/>
    <property type="match status" value="1"/>
</dbReference>
<dbReference type="PANTHER" id="PTHR30244">
    <property type="entry name" value="TRANSAMINASE"/>
    <property type="match status" value="1"/>
</dbReference>
<dbReference type="InterPro" id="IPR015421">
    <property type="entry name" value="PyrdxlP-dep_Trfase_major"/>
</dbReference>
<dbReference type="Pfam" id="PF01041">
    <property type="entry name" value="DegT_DnrJ_EryC1"/>
    <property type="match status" value="1"/>
</dbReference>
<evidence type="ECO:0000256" key="1">
    <source>
        <dbReference type="ARBA" id="ARBA00022898"/>
    </source>
</evidence>
<dbReference type="Proteomes" id="UP001589776">
    <property type="component" value="Unassembled WGS sequence"/>
</dbReference>
<keyword evidence="4" id="KW-0032">Aminotransferase</keyword>
<protein>
    <submittedName>
        <fullName evidence="4">DegT/DnrJ/EryC1/StrS family aminotransferase</fullName>
    </submittedName>
</protein>
<keyword evidence="5" id="KW-1185">Reference proteome</keyword>
<comment type="caution">
    <text evidence="4">The sequence shown here is derived from an EMBL/GenBank/DDBJ whole genome shotgun (WGS) entry which is preliminary data.</text>
</comment>
<proteinExistence type="inferred from homology"/>
<dbReference type="SUPFAM" id="SSF53383">
    <property type="entry name" value="PLP-dependent transferases"/>
    <property type="match status" value="1"/>
</dbReference>
<dbReference type="Gene3D" id="3.40.640.10">
    <property type="entry name" value="Type I PLP-dependent aspartate aminotransferase-like (Major domain)"/>
    <property type="match status" value="1"/>
</dbReference>
<dbReference type="RefSeq" id="WP_377468102.1">
    <property type="nucleotide sequence ID" value="NZ_JBHLWN010000013.1"/>
</dbReference>
<evidence type="ECO:0000256" key="3">
    <source>
        <dbReference type="RuleBase" id="RU004508"/>
    </source>
</evidence>
<evidence type="ECO:0000256" key="2">
    <source>
        <dbReference type="ARBA" id="ARBA00037999"/>
    </source>
</evidence>
<dbReference type="InterPro" id="IPR000653">
    <property type="entry name" value="DegT/StrS_aminotransferase"/>
</dbReference>
<dbReference type="PANTHER" id="PTHR30244:SF9">
    <property type="entry name" value="PROTEIN RV3402C"/>
    <property type="match status" value="1"/>
</dbReference>
<name>A0ABV6DEY8_9BACL</name>
<dbReference type="CDD" id="cd00616">
    <property type="entry name" value="AHBA_syn"/>
    <property type="match status" value="1"/>
</dbReference>
<keyword evidence="1 3" id="KW-0663">Pyridoxal phosphate</keyword>
<organism evidence="4 5">
    <name type="scientific">Paenibacillus chartarius</name>
    <dbReference type="NCBI Taxonomy" id="747481"/>
    <lineage>
        <taxon>Bacteria</taxon>
        <taxon>Bacillati</taxon>
        <taxon>Bacillota</taxon>
        <taxon>Bacilli</taxon>
        <taxon>Bacillales</taxon>
        <taxon>Paenibacillaceae</taxon>
        <taxon>Paenibacillus</taxon>
    </lineage>
</organism>
<comment type="similarity">
    <text evidence="2 3">Belongs to the DegT/DnrJ/EryC1 family.</text>
</comment>